<evidence type="ECO:0000256" key="3">
    <source>
        <dbReference type="ARBA" id="ARBA00022525"/>
    </source>
</evidence>
<evidence type="ECO:0000256" key="2">
    <source>
        <dbReference type="ARBA" id="ARBA00006722"/>
    </source>
</evidence>
<feature type="signal peptide" evidence="5">
    <location>
        <begin position="1"/>
        <end position="33"/>
    </location>
</feature>
<feature type="chain" id="PRO_5039196382" evidence="5">
    <location>
        <begin position="34"/>
        <end position="102"/>
    </location>
</feature>
<evidence type="ECO:0000256" key="1">
    <source>
        <dbReference type="ARBA" id="ARBA00004613"/>
    </source>
</evidence>
<keyword evidence="4 5" id="KW-0732">Signal</keyword>
<name>A0A9D4Y3S1_PEA</name>
<dbReference type="AlphaFoldDB" id="A0A9D4Y3S1"/>
<evidence type="ECO:0000313" key="6">
    <source>
        <dbReference type="EMBL" id="KAI5431328.1"/>
    </source>
</evidence>
<protein>
    <submittedName>
        <fullName evidence="6">Uncharacterized protein</fullName>
    </submittedName>
</protein>
<comment type="subcellular location">
    <subcellularLocation>
        <location evidence="1">Secreted</location>
    </subcellularLocation>
</comment>
<reference evidence="6 7" key="1">
    <citation type="journal article" date="2022" name="Nat. Genet.">
        <title>Improved pea reference genome and pan-genome highlight genomic features and evolutionary characteristics.</title>
        <authorList>
            <person name="Yang T."/>
            <person name="Liu R."/>
            <person name="Luo Y."/>
            <person name="Hu S."/>
            <person name="Wang D."/>
            <person name="Wang C."/>
            <person name="Pandey M.K."/>
            <person name="Ge S."/>
            <person name="Xu Q."/>
            <person name="Li N."/>
            <person name="Li G."/>
            <person name="Huang Y."/>
            <person name="Saxena R.K."/>
            <person name="Ji Y."/>
            <person name="Li M."/>
            <person name="Yan X."/>
            <person name="He Y."/>
            <person name="Liu Y."/>
            <person name="Wang X."/>
            <person name="Xiang C."/>
            <person name="Varshney R.K."/>
            <person name="Ding H."/>
            <person name="Gao S."/>
            <person name="Zong X."/>
        </authorList>
    </citation>
    <scope>NUCLEOTIDE SEQUENCE [LARGE SCALE GENOMIC DNA]</scope>
    <source>
        <strain evidence="6 7">cv. Zhongwan 6</strain>
    </source>
</reference>
<dbReference type="Pfam" id="PF06876">
    <property type="entry name" value="SCRL"/>
    <property type="match status" value="1"/>
</dbReference>
<gene>
    <name evidence="6" type="ORF">KIW84_035490</name>
</gene>
<sequence>MRILCFEANLIMKLGSILLIVCVLFALLSHTYGSPTPVKDADDVDFCPKSLTTSGTCSDSSRTCWDELNAAYGASGMVHQCSCKGLADNKRICTCLVRSCQK</sequence>
<keyword evidence="3" id="KW-0964">Secreted</keyword>
<dbReference type="Proteomes" id="UP001058974">
    <property type="component" value="Chromosome 3"/>
</dbReference>
<dbReference type="InterPro" id="IPR010682">
    <property type="entry name" value="SCRL"/>
</dbReference>
<keyword evidence="7" id="KW-1185">Reference proteome</keyword>
<dbReference type="GO" id="GO:0007165">
    <property type="term" value="P:signal transduction"/>
    <property type="evidence" value="ECO:0007669"/>
    <property type="project" value="InterPro"/>
</dbReference>
<organism evidence="6 7">
    <name type="scientific">Pisum sativum</name>
    <name type="common">Garden pea</name>
    <name type="synonym">Lathyrus oleraceus</name>
    <dbReference type="NCBI Taxonomy" id="3888"/>
    <lineage>
        <taxon>Eukaryota</taxon>
        <taxon>Viridiplantae</taxon>
        <taxon>Streptophyta</taxon>
        <taxon>Embryophyta</taxon>
        <taxon>Tracheophyta</taxon>
        <taxon>Spermatophyta</taxon>
        <taxon>Magnoliopsida</taxon>
        <taxon>eudicotyledons</taxon>
        <taxon>Gunneridae</taxon>
        <taxon>Pentapetalae</taxon>
        <taxon>rosids</taxon>
        <taxon>fabids</taxon>
        <taxon>Fabales</taxon>
        <taxon>Fabaceae</taxon>
        <taxon>Papilionoideae</taxon>
        <taxon>50 kb inversion clade</taxon>
        <taxon>NPAAA clade</taxon>
        <taxon>Hologalegina</taxon>
        <taxon>IRL clade</taxon>
        <taxon>Fabeae</taxon>
        <taxon>Lathyrus</taxon>
    </lineage>
</organism>
<comment type="caution">
    <text evidence="6">The sequence shown here is derived from an EMBL/GenBank/DDBJ whole genome shotgun (WGS) entry which is preliminary data.</text>
</comment>
<evidence type="ECO:0000256" key="5">
    <source>
        <dbReference type="SAM" id="SignalP"/>
    </source>
</evidence>
<proteinExistence type="inferred from homology"/>
<accession>A0A9D4Y3S1</accession>
<evidence type="ECO:0000313" key="7">
    <source>
        <dbReference type="Proteomes" id="UP001058974"/>
    </source>
</evidence>
<dbReference type="PANTHER" id="PTHR34450">
    <property type="entry name" value="DEFENSIN-LIKE PROTEIN 245-RELATED"/>
    <property type="match status" value="1"/>
</dbReference>
<dbReference type="PANTHER" id="PTHR34450:SF9">
    <property type="entry name" value="DEFENSIN-LIKE PROTEIN 242-RELATED"/>
    <property type="match status" value="1"/>
</dbReference>
<dbReference type="GO" id="GO:0005576">
    <property type="term" value="C:extracellular region"/>
    <property type="evidence" value="ECO:0007669"/>
    <property type="project" value="UniProtKB-SubCell"/>
</dbReference>
<dbReference type="EMBL" id="JAMSHJ010000003">
    <property type="protein sequence ID" value="KAI5431328.1"/>
    <property type="molecule type" value="Genomic_DNA"/>
</dbReference>
<evidence type="ECO:0000256" key="4">
    <source>
        <dbReference type="ARBA" id="ARBA00022729"/>
    </source>
</evidence>
<dbReference type="Gramene" id="Psat03G0549000-T1">
    <property type="protein sequence ID" value="KAI5431328.1"/>
    <property type="gene ID" value="KIW84_035490"/>
</dbReference>
<comment type="similarity">
    <text evidence="2">Belongs to the DEFL family.</text>
</comment>